<evidence type="ECO:0000313" key="2">
    <source>
        <dbReference type="EMBL" id="GAA3383146.1"/>
    </source>
</evidence>
<reference evidence="3" key="1">
    <citation type="journal article" date="2019" name="Int. J. Syst. Evol. Microbiol.">
        <title>The Global Catalogue of Microorganisms (GCM) 10K type strain sequencing project: providing services to taxonomists for standard genome sequencing and annotation.</title>
        <authorList>
            <consortium name="The Broad Institute Genomics Platform"/>
            <consortium name="The Broad Institute Genome Sequencing Center for Infectious Disease"/>
            <person name="Wu L."/>
            <person name="Ma J."/>
        </authorList>
    </citation>
    <scope>NUCLEOTIDE SEQUENCE [LARGE SCALE GENOMIC DNA]</scope>
    <source>
        <strain evidence="3">JCM 9458</strain>
    </source>
</reference>
<comment type="caution">
    <text evidence="2">The sequence shown here is derived from an EMBL/GenBank/DDBJ whole genome shotgun (WGS) entry which is preliminary data.</text>
</comment>
<evidence type="ECO:0008006" key="4">
    <source>
        <dbReference type="Google" id="ProtNLM"/>
    </source>
</evidence>
<accession>A0ABP6SRS1</accession>
<evidence type="ECO:0000313" key="3">
    <source>
        <dbReference type="Proteomes" id="UP001501676"/>
    </source>
</evidence>
<dbReference type="Proteomes" id="UP001501676">
    <property type="component" value="Unassembled WGS sequence"/>
</dbReference>
<dbReference type="EMBL" id="BAAAYN010000004">
    <property type="protein sequence ID" value="GAA3383146.1"/>
    <property type="molecule type" value="Genomic_DNA"/>
</dbReference>
<keyword evidence="1" id="KW-1133">Transmembrane helix</keyword>
<evidence type="ECO:0000256" key="1">
    <source>
        <dbReference type="SAM" id="Phobius"/>
    </source>
</evidence>
<gene>
    <name evidence="2" type="ORF">GCM10020369_07900</name>
</gene>
<organism evidence="2 3">
    <name type="scientific">Cryptosporangium minutisporangium</name>
    <dbReference type="NCBI Taxonomy" id="113569"/>
    <lineage>
        <taxon>Bacteria</taxon>
        <taxon>Bacillati</taxon>
        <taxon>Actinomycetota</taxon>
        <taxon>Actinomycetes</taxon>
        <taxon>Cryptosporangiales</taxon>
        <taxon>Cryptosporangiaceae</taxon>
        <taxon>Cryptosporangium</taxon>
    </lineage>
</organism>
<protein>
    <recommendedName>
        <fullName evidence="4">ABC transporter permease</fullName>
    </recommendedName>
</protein>
<sequence length="46" mass="5039">MLAGGYSRVMERIPAAAVDVLTRALWYLPMLSILVFIVAMDLRSAG</sequence>
<feature type="transmembrane region" description="Helical" evidence="1">
    <location>
        <begin position="24"/>
        <end position="42"/>
    </location>
</feature>
<name>A0ABP6SRS1_9ACTN</name>
<keyword evidence="3" id="KW-1185">Reference proteome</keyword>
<keyword evidence="1" id="KW-0812">Transmembrane</keyword>
<keyword evidence="1" id="KW-0472">Membrane</keyword>
<proteinExistence type="predicted"/>